<keyword evidence="2" id="KW-0813">Transport</keyword>
<feature type="transmembrane region" description="Helical" evidence="7">
    <location>
        <begin position="304"/>
        <end position="332"/>
    </location>
</feature>
<evidence type="ECO:0000256" key="3">
    <source>
        <dbReference type="ARBA" id="ARBA00022692"/>
    </source>
</evidence>
<feature type="transmembrane region" description="Helical" evidence="7">
    <location>
        <begin position="164"/>
        <end position="187"/>
    </location>
</feature>
<accession>F4QSX7</accession>
<dbReference type="Gene3D" id="1.20.1530.20">
    <property type="match status" value="1"/>
</dbReference>
<dbReference type="Proteomes" id="UP000006512">
    <property type="component" value="Unassembled WGS sequence"/>
</dbReference>
<dbReference type="InterPro" id="IPR006153">
    <property type="entry name" value="Cation/H_exchanger_TM"/>
</dbReference>
<evidence type="ECO:0000313" key="9">
    <source>
        <dbReference type="EMBL" id="EGF89847.1"/>
    </source>
</evidence>
<dbReference type="Pfam" id="PF00999">
    <property type="entry name" value="Na_H_Exchanger"/>
    <property type="match status" value="1"/>
</dbReference>
<feature type="transmembrane region" description="Helical" evidence="7">
    <location>
        <begin position="415"/>
        <end position="435"/>
    </location>
</feature>
<evidence type="ECO:0000256" key="2">
    <source>
        <dbReference type="ARBA" id="ARBA00022448"/>
    </source>
</evidence>
<feature type="transmembrane region" description="Helical" evidence="7">
    <location>
        <begin position="199"/>
        <end position="222"/>
    </location>
</feature>
<feature type="transmembrane region" description="Helical" evidence="7">
    <location>
        <begin position="380"/>
        <end position="403"/>
    </location>
</feature>
<dbReference type="GO" id="GO:0016020">
    <property type="term" value="C:membrane"/>
    <property type="evidence" value="ECO:0007669"/>
    <property type="project" value="UniProtKB-SubCell"/>
</dbReference>
<sequence>MKNGGFLSQPVNGTKKSVLLSGRHPMIFEAAPQDLWQSTVHELTNILSPHGAVGADGVTRTYALGDFSIHFFLQLAVIIAACRVVGWLGQKLLHQPQVVGEMIAGVILGPSLFGLLLPEIQAAVFPKEMKNVLYTGAQFGVGLYMFMVGTSFRLDHFAKKGKSAMAVSFAGISAPFLLAVLITPWLMTIPGLFTAGISQFNATLFMGACIALTAFPMLARIINERGLANSSLGTLSLTAGAFDDAVSWCVLAVVLATFGGGPGIAVVAIVGGISFALFVVTIGRKLLAPLGRMVEEKGEMSYTILAIVMICFFLSAFVMDAVGIHAIFGGFILGTAMPRGKFVEELKKKVEPFAVIVLLPMFFTFSGLNTRMDMVNSLEMLFVALVILAVSVVAKFGACYVAARMTGEDNRTALGIGALMNSRGLMELIIINIGLQKGIIGLPLFAMLVLMAIVTTVMASPVFEAVYGKKARESGELDAVPDNTRA</sequence>
<keyword evidence="5" id="KW-0406">Ion transport</keyword>
<evidence type="ECO:0000256" key="7">
    <source>
        <dbReference type="SAM" id="Phobius"/>
    </source>
</evidence>
<keyword evidence="3 7" id="KW-0812">Transmembrane</keyword>
<comment type="subcellular location">
    <subcellularLocation>
        <location evidence="1">Membrane</location>
        <topology evidence="1">Multi-pass membrane protein</topology>
    </subcellularLocation>
</comment>
<dbReference type="HOGENOM" id="CLU_005126_7_0_5"/>
<dbReference type="AlphaFoldDB" id="F4QSX7"/>
<dbReference type="InterPro" id="IPR038770">
    <property type="entry name" value="Na+/solute_symporter_sf"/>
</dbReference>
<evidence type="ECO:0000256" key="6">
    <source>
        <dbReference type="ARBA" id="ARBA00023136"/>
    </source>
</evidence>
<evidence type="ECO:0000256" key="5">
    <source>
        <dbReference type="ARBA" id="ARBA00023065"/>
    </source>
</evidence>
<dbReference type="GO" id="GO:1902600">
    <property type="term" value="P:proton transmembrane transport"/>
    <property type="evidence" value="ECO:0007669"/>
    <property type="project" value="InterPro"/>
</dbReference>
<feature type="transmembrane region" description="Helical" evidence="7">
    <location>
        <begin position="98"/>
        <end position="117"/>
    </location>
</feature>
<keyword evidence="10" id="KW-1185">Reference proteome</keyword>
<feature type="transmembrane region" description="Helical" evidence="7">
    <location>
        <begin position="442"/>
        <end position="463"/>
    </location>
</feature>
<evidence type="ECO:0000256" key="1">
    <source>
        <dbReference type="ARBA" id="ARBA00004141"/>
    </source>
</evidence>
<feature type="transmembrane region" description="Helical" evidence="7">
    <location>
        <begin position="132"/>
        <end position="152"/>
    </location>
</feature>
<feature type="transmembrane region" description="Helical" evidence="7">
    <location>
        <begin position="67"/>
        <end position="86"/>
    </location>
</feature>
<feature type="transmembrane region" description="Helical" evidence="7">
    <location>
        <begin position="234"/>
        <end position="258"/>
    </location>
</feature>
<gene>
    <name evidence="9" type="ORF">ABI_42700</name>
</gene>
<dbReference type="eggNOG" id="COG0475">
    <property type="taxonomic scope" value="Bacteria"/>
</dbReference>
<reference evidence="10" key="1">
    <citation type="submission" date="2011-03" db="EMBL/GenBank/DDBJ databases">
        <title>Draft genome sequence of Brevundimonas diminuta.</title>
        <authorList>
            <person name="Brown P.J.B."/>
            <person name="Buechlein A."/>
            <person name="Hemmerich C."/>
            <person name="Brun Y.V."/>
        </authorList>
    </citation>
    <scope>NUCLEOTIDE SEQUENCE [LARGE SCALE GENOMIC DNA]</scope>
    <source>
        <strain evidence="10">C19</strain>
    </source>
</reference>
<evidence type="ECO:0000256" key="4">
    <source>
        <dbReference type="ARBA" id="ARBA00022989"/>
    </source>
</evidence>
<feature type="domain" description="Cation/H+ exchanger transmembrane" evidence="8">
    <location>
        <begin position="84"/>
        <end position="462"/>
    </location>
</feature>
<keyword evidence="4 7" id="KW-1133">Transmembrane helix</keyword>
<dbReference type="STRING" id="715226.ABI_42700"/>
<dbReference type="PANTHER" id="PTHR32468:SF0">
    <property type="entry name" value="K(+)_H(+) ANTIPORTER 1"/>
    <property type="match status" value="1"/>
</dbReference>
<dbReference type="EMBL" id="GL883080">
    <property type="protein sequence ID" value="EGF89847.1"/>
    <property type="molecule type" value="Genomic_DNA"/>
</dbReference>
<organism evidence="9 10">
    <name type="scientific">Asticcacaulis biprosthecium C19</name>
    <dbReference type="NCBI Taxonomy" id="715226"/>
    <lineage>
        <taxon>Bacteria</taxon>
        <taxon>Pseudomonadati</taxon>
        <taxon>Pseudomonadota</taxon>
        <taxon>Alphaproteobacteria</taxon>
        <taxon>Caulobacterales</taxon>
        <taxon>Caulobacteraceae</taxon>
        <taxon>Asticcacaulis</taxon>
    </lineage>
</organism>
<dbReference type="InterPro" id="IPR050794">
    <property type="entry name" value="CPA2_transporter"/>
</dbReference>
<protein>
    <submittedName>
        <fullName evidence="9">Sodium/hydrogen exchanger family protein</fullName>
    </submittedName>
</protein>
<feature type="transmembrane region" description="Helical" evidence="7">
    <location>
        <begin position="352"/>
        <end position="368"/>
    </location>
</feature>
<evidence type="ECO:0000313" key="10">
    <source>
        <dbReference type="Proteomes" id="UP000006512"/>
    </source>
</evidence>
<dbReference type="PANTHER" id="PTHR32468">
    <property type="entry name" value="CATION/H + ANTIPORTER"/>
    <property type="match status" value="1"/>
</dbReference>
<name>F4QSX7_9CAUL</name>
<keyword evidence="6 7" id="KW-0472">Membrane</keyword>
<proteinExistence type="predicted"/>
<dbReference type="GO" id="GO:0015297">
    <property type="term" value="F:antiporter activity"/>
    <property type="evidence" value="ECO:0007669"/>
    <property type="project" value="InterPro"/>
</dbReference>
<feature type="transmembrane region" description="Helical" evidence="7">
    <location>
        <begin position="264"/>
        <end position="283"/>
    </location>
</feature>
<evidence type="ECO:0000259" key="8">
    <source>
        <dbReference type="Pfam" id="PF00999"/>
    </source>
</evidence>